<evidence type="ECO:0000256" key="4">
    <source>
        <dbReference type="ARBA" id="ARBA00022676"/>
    </source>
</evidence>
<dbReference type="Gene3D" id="3.40.50.2000">
    <property type="entry name" value="Glycogen Phosphorylase B"/>
    <property type="match status" value="2"/>
</dbReference>
<evidence type="ECO:0000313" key="8">
    <source>
        <dbReference type="EMBL" id="KAK9012052.1"/>
    </source>
</evidence>
<dbReference type="EC" id="2.4.1.21" evidence="3"/>
<sequence length="630" mass="70532">MSMATLINPAIPPSPSHGLSIPRTAPTAKFFQVLSLRNRCVRKNCGINGISSTPSPMESGTKNGEIWTLFTEAQNNIRFLDGQRVKAMEGWYKTNEEKQLLIQKIKQLEKKYTKKDNLPLCWELILRIDSMVLGGLVSTEEASNLRRMVIDSKVSVADVFSGSLQQGDAELLAELRHFSGGSKRYASLDLDKVQGLREVEVESYSYFCRRMHGNKIWTGFTYFSRASLDYIAKSGKQPDVLHLHNWQTAIVGPIFWDIFAKQCLEEANKLALCGLDPGRLNRPDRLQDTAKTHLVNILKGGIVYSNKVIVMSSIHSKGRVIHSMSHGLEPTLALHTGKLVVAPYGLDNSTWDPATDKSLPVPFSAENLMRKNACRVILHQQAGLSTDVSSIVVECIISEVSDFDLEKLQAAVKNATRRGAQFVFLGNGAVPTINRALTYLQEALEDPKVKIFTSYDEALSRLVFAGSDIICHSLQDHLLQVPLKALRYGAAPVLEASGSGYNTFRYYVDYDLKNSRFAKFMRSTFGIMSLSEALDEIRNSPSTWNTKISNAMKEDFSWDSECYETHVSTYTDVKSLSSSYMIFVKFIPRDETMAMEWTHNLDLNDIGRGKKMNMLVSVASNFHTCSVLEV</sequence>
<evidence type="ECO:0000256" key="2">
    <source>
        <dbReference type="ARBA" id="ARBA00004727"/>
    </source>
</evidence>
<keyword evidence="4" id="KW-0328">Glycosyltransferase</keyword>
<gene>
    <name evidence="8" type="ORF">V6N11_040122</name>
</gene>
<comment type="pathway">
    <text evidence="2">Glycan biosynthesis; starch biosynthesis.</text>
</comment>
<keyword evidence="6" id="KW-0750">Starch biosynthesis</keyword>
<evidence type="ECO:0000256" key="1">
    <source>
        <dbReference type="ARBA" id="ARBA00001478"/>
    </source>
</evidence>
<reference evidence="8 9" key="1">
    <citation type="journal article" date="2024" name="G3 (Bethesda)">
        <title>Genome assembly of Hibiscus sabdariffa L. provides insights into metabolisms of medicinal natural products.</title>
        <authorList>
            <person name="Kim T."/>
        </authorList>
    </citation>
    <scope>NUCLEOTIDE SEQUENCE [LARGE SCALE GENOMIC DNA]</scope>
    <source>
        <strain evidence="8">TK-2024</strain>
        <tissue evidence="8">Old leaves</tissue>
    </source>
</reference>
<evidence type="ECO:0000259" key="7">
    <source>
        <dbReference type="Pfam" id="PF08323"/>
    </source>
</evidence>
<protein>
    <recommendedName>
        <fullName evidence="3">starch synthase</fullName>
        <ecNumber evidence="3">2.4.1.21</ecNumber>
    </recommendedName>
</protein>
<comment type="catalytic activity">
    <reaction evidence="1">
        <text>[(1-&gt;4)-alpha-D-glucosyl](n) + ADP-alpha-D-glucose = [(1-&gt;4)-alpha-D-glucosyl](n+1) + ADP + H(+)</text>
        <dbReference type="Rhea" id="RHEA:18189"/>
        <dbReference type="Rhea" id="RHEA-COMP:9584"/>
        <dbReference type="Rhea" id="RHEA-COMP:9587"/>
        <dbReference type="ChEBI" id="CHEBI:15378"/>
        <dbReference type="ChEBI" id="CHEBI:15444"/>
        <dbReference type="ChEBI" id="CHEBI:57498"/>
        <dbReference type="ChEBI" id="CHEBI:456216"/>
        <dbReference type="EC" id="2.4.1.21"/>
    </reaction>
</comment>
<accession>A0ABR2RH62</accession>
<keyword evidence="9" id="KW-1185">Reference proteome</keyword>
<feature type="domain" description="Starch synthase catalytic" evidence="7">
    <location>
        <begin position="218"/>
        <end position="332"/>
    </location>
</feature>
<dbReference type="PANTHER" id="PTHR46083:SF3">
    <property type="entry name" value="UDP-GLYCOSYLTRANSFERASE SUPERFAMILY PROTEIN"/>
    <property type="match status" value="1"/>
</dbReference>
<name>A0ABR2RH62_9ROSI</name>
<organism evidence="8 9">
    <name type="scientific">Hibiscus sabdariffa</name>
    <name type="common">roselle</name>
    <dbReference type="NCBI Taxonomy" id="183260"/>
    <lineage>
        <taxon>Eukaryota</taxon>
        <taxon>Viridiplantae</taxon>
        <taxon>Streptophyta</taxon>
        <taxon>Embryophyta</taxon>
        <taxon>Tracheophyta</taxon>
        <taxon>Spermatophyta</taxon>
        <taxon>Magnoliopsida</taxon>
        <taxon>eudicotyledons</taxon>
        <taxon>Gunneridae</taxon>
        <taxon>Pentapetalae</taxon>
        <taxon>rosids</taxon>
        <taxon>malvids</taxon>
        <taxon>Malvales</taxon>
        <taxon>Malvaceae</taxon>
        <taxon>Malvoideae</taxon>
        <taxon>Hibiscus</taxon>
    </lineage>
</organism>
<proteinExistence type="predicted"/>
<dbReference type="Pfam" id="PF08323">
    <property type="entry name" value="Glyco_transf_5"/>
    <property type="match status" value="1"/>
</dbReference>
<evidence type="ECO:0000313" key="9">
    <source>
        <dbReference type="Proteomes" id="UP001396334"/>
    </source>
</evidence>
<evidence type="ECO:0000256" key="5">
    <source>
        <dbReference type="ARBA" id="ARBA00022679"/>
    </source>
</evidence>
<dbReference type="EMBL" id="JBBPBN010000022">
    <property type="protein sequence ID" value="KAK9012052.1"/>
    <property type="molecule type" value="Genomic_DNA"/>
</dbReference>
<evidence type="ECO:0000256" key="6">
    <source>
        <dbReference type="ARBA" id="ARBA00022922"/>
    </source>
</evidence>
<keyword evidence="5" id="KW-0808">Transferase</keyword>
<comment type="caution">
    <text evidence="8">The sequence shown here is derived from an EMBL/GenBank/DDBJ whole genome shotgun (WGS) entry which is preliminary data.</text>
</comment>
<dbReference type="InterPro" id="IPR013534">
    <property type="entry name" value="Starch_synth_cat_dom"/>
</dbReference>
<dbReference type="PANTHER" id="PTHR46083">
    <property type="match status" value="1"/>
</dbReference>
<dbReference type="Proteomes" id="UP001396334">
    <property type="component" value="Unassembled WGS sequence"/>
</dbReference>
<evidence type="ECO:0000256" key="3">
    <source>
        <dbReference type="ARBA" id="ARBA00012588"/>
    </source>
</evidence>
<dbReference type="SUPFAM" id="SSF53756">
    <property type="entry name" value="UDP-Glycosyltransferase/glycogen phosphorylase"/>
    <property type="match status" value="1"/>
</dbReference>